<comment type="caution">
    <text evidence="1">The sequence shown here is derived from an EMBL/GenBank/DDBJ whole genome shotgun (WGS) entry which is preliminary data.</text>
</comment>
<sequence>MLWLRANAIVDLNNAVYKALNRLLKSTCTRSRSNDQCHAMILGSYTSFLFKHKYLPRREGVKHAAYSLRHLALILSSVKIRALDEDNYMDMANYVLHVGDAHYSWERSDFFGNGLHSHSKCANVFDLPQQVEKIMSSIPSPTLDSHRLHMEEQAKK</sequence>
<gene>
    <name evidence="1" type="ORF">BU25DRAFT_275044</name>
</gene>
<evidence type="ECO:0000313" key="1">
    <source>
        <dbReference type="EMBL" id="KAF2629829.1"/>
    </source>
</evidence>
<accession>A0ACB6S9C7</accession>
<keyword evidence="2" id="KW-1185">Reference proteome</keyword>
<evidence type="ECO:0000313" key="2">
    <source>
        <dbReference type="Proteomes" id="UP000799754"/>
    </source>
</evidence>
<reference evidence="1" key="1">
    <citation type="journal article" date="2020" name="Stud. Mycol.">
        <title>101 Dothideomycetes genomes: a test case for predicting lifestyles and emergence of pathogens.</title>
        <authorList>
            <person name="Haridas S."/>
            <person name="Albert R."/>
            <person name="Binder M."/>
            <person name="Bloem J."/>
            <person name="Labutti K."/>
            <person name="Salamov A."/>
            <person name="Andreopoulos B."/>
            <person name="Baker S."/>
            <person name="Barry K."/>
            <person name="Bills G."/>
            <person name="Bluhm B."/>
            <person name="Cannon C."/>
            <person name="Castanera R."/>
            <person name="Culley D."/>
            <person name="Daum C."/>
            <person name="Ezra D."/>
            <person name="Gonzalez J."/>
            <person name="Henrissat B."/>
            <person name="Kuo A."/>
            <person name="Liang C."/>
            <person name="Lipzen A."/>
            <person name="Lutzoni F."/>
            <person name="Magnuson J."/>
            <person name="Mondo S."/>
            <person name="Nolan M."/>
            <person name="Ohm R."/>
            <person name="Pangilinan J."/>
            <person name="Park H.-J."/>
            <person name="Ramirez L."/>
            <person name="Alfaro M."/>
            <person name="Sun H."/>
            <person name="Tritt A."/>
            <person name="Yoshinaga Y."/>
            <person name="Zwiers L.-H."/>
            <person name="Turgeon B."/>
            <person name="Goodwin S."/>
            <person name="Spatafora J."/>
            <person name="Crous P."/>
            <person name="Grigoriev I."/>
        </authorList>
    </citation>
    <scope>NUCLEOTIDE SEQUENCE</scope>
    <source>
        <strain evidence="1">CBS 525.71</strain>
    </source>
</reference>
<name>A0ACB6S9C7_9PLEO</name>
<protein>
    <submittedName>
        <fullName evidence="1">Uncharacterized protein</fullName>
    </submittedName>
</protein>
<dbReference type="Proteomes" id="UP000799754">
    <property type="component" value="Unassembled WGS sequence"/>
</dbReference>
<dbReference type="EMBL" id="MU006709">
    <property type="protein sequence ID" value="KAF2629829.1"/>
    <property type="molecule type" value="Genomic_DNA"/>
</dbReference>
<organism evidence="1 2">
    <name type="scientific">Macroventuria anomochaeta</name>
    <dbReference type="NCBI Taxonomy" id="301207"/>
    <lineage>
        <taxon>Eukaryota</taxon>
        <taxon>Fungi</taxon>
        <taxon>Dikarya</taxon>
        <taxon>Ascomycota</taxon>
        <taxon>Pezizomycotina</taxon>
        <taxon>Dothideomycetes</taxon>
        <taxon>Pleosporomycetidae</taxon>
        <taxon>Pleosporales</taxon>
        <taxon>Pleosporineae</taxon>
        <taxon>Didymellaceae</taxon>
        <taxon>Macroventuria</taxon>
    </lineage>
</organism>
<proteinExistence type="predicted"/>